<dbReference type="GO" id="GO:0016491">
    <property type="term" value="F:oxidoreductase activity"/>
    <property type="evidence" value="ECO:0007669"/>
    <property type="project" value="TreeGrafter"/>
</dbReference>
<dbReference type="Pfam" id="PF00106">
    <property type="entry name" value="adh_short"/>
    <property type="match status" value="1"/>
</dbReference>
<dbReference type="OrthoDB" id="294295at2759"/>
<comment type="caution">
    <text evidence="1">The sequence shown here is derived from an EMBL/GenBank/DDBJ whole genome shotgun (WGS) entry which is preliminary data.</text>
</comment>
<evidence type="ECO:0000313" key="2">
    <source>
        <dbReference type="Proteomes" id="UP000499080"/>
    </source>
</evidence>
<dbReference type="InterPro" id="IPR002347">
    <property type="entry name" value="SDR_fam"/>
</dbReference>
<dbReference type="PANTHER" id="PTHR43313">
    <property type="entry name" value="SHORT-CHAIN DEHYDROGENASE/REDUCTASE FAMILY 9C"/>
    <property type="match status" value="1"/>
</dbReference>
<organism evidence="1 2">
    <name type="scientific">Araneus ventricosus</name>
    <name type="common">Orbweaver spider</name>
    <name type="synonym">Epeira ventricosa</name>
    <dbReference type="NCBI Taxonomy" id="182803"/>
    <lineage>
        <taxon>Eukaryota</taxon>
        <taxon>Metazoa</taxon>
        <taxon>Ecdysozoa</taxon>
        <taxon>Arthropoda</taxon>
        <taxon>Chelicerata</taxon>
        <taxon>Arachnida</taxon>
        <taxon>Araneae</taxon>
        <taxon>Araneomorphae</taxon>
        <taxon>Entelegynae</taxon>
        <taxon>Araneoidea</taxon>
        <taxon>Araneidae</taxon>
        <taxon>Araneus</taxon>
    </lineage>
</organism>
<dbReference type="Proteomes" id="UP000499080">
    <property type="component" value="Unassembled WGS sequence"/>
</dbReference>
<dbReference type="EMBL" id="BGPR01011542">
    <property type="protein sequence ID" value="GBN51798.1"/>
    <property type="molecule type" value="Genomic_DNA"/>
</dbReference>
<dbReference type="PANTHER" id="PTHR43313:SF36">
    <property type="entry name" value="D-BETA-HYDROXYBUTYRATE DEHYDROGENASE, MITOCHONDRIAL"/>
    <property type="match status" value="1"/>
</dbReference>
<dbReference type="PRINTS" id="PR00081">
    <property type="entry name" value="GDHRDH"/>
</dbReference>
<proteinExistence type="predicted"/>
<reference evidence="1 2" key="1">
    <citation type="journal article" date="2019" name="Sci. Rep.">
        <title>Orb-weaving spider Araneus ventricosus genome elucidates the spidroin gene catalogue.</title>
        <authorList>
            <person name="Kono N."/>
            <person name="Nakamura H."/>
            <person name="Ohtoshi R."/>
            <person name="Moran D.A.P."/>
            <person name="Shinohara A."/>
            <person name="Yoshida Y."/>
            <person name="Fujiwara M."/>
            <person name="Mori M."/>
            <person name="Tomita M."/>
            <person name="Arakawa K."/>
        </authorList>
    </citation>
    <scope>NUCLEOTIDE SEQUENCE [LARGE SCALE GENOMIC DNA]</scope>
</reference>
<dbReference type="GO" id="GO:0008202">
    <property type="term" value="P:steroid metabolic process"/>
    <property type="evidence" value="ECO:0007669"/>
    <property type="project" value="TreeGrafter"/>
</dbReference>
<name>A0A4Y2PIJ3_ARAVE</name>
<dbReference type="SUPFAM" id="SSF51735">
    <property type="entry name" value="NAD(P)-binding Rossmann-fold domains"/>
    <property type="match status" value="1"/>
</dbReference>
<evidence type="ECO:0000313" key="1">
    <source>
        <dbReference type="EMBL" id="GBN51798.1"/>
    </source>
</evidence>
<dbReference type="AlphaFoldDB" id="A0A4Y2PIJ3"/>
<keyword evidence="2" id="KW-1185">Reference proteome</keyword>
<dbReference type="InterPro" id="IPR036291">
    <property type="entry name" value="NAD(P)-bd_dom_sf"/>
</dbReference>
<gene>
    <name evidence="1" type="primary">Bdh1_3</name>
    <name evidence="1" type="ORF">AVEN_56814_1</name>
</gene>
<dbReference type="Gene3D" id="3.40.50.720">
    <property type="entry name" value="NAD(P)-binding Rossmann-like Domain"/>
    <property type="match status" value="1"/>
</dbReference>
<sequence>MNKIILLPFLLNIRGLWEIINNTGIQKGFLLELSSIEDFKDSLEVNSLGPARVAKAFLPQLRQSRGRVINMSSVIGRLALPMTGPDSMSKFACVGCSESLLYELDIWGVQVISIEPVIDESVLNTFSRIDSEKFVEVAQLRDQVFLKMIYY</sequence>
<protein>
    <submittedName>
        <fullName evidence="1">D-beta-hydroxybutyrate dehydrogenase, mitochondrial</fullName>
    </submittedName>
</protein>
<accession>A0A4Y2PIJ3</accession>